<protein>
    <recommendedName>
        <fullName evidence="2">VQ domain-containing protein</fullName>
    </recommendedName>
</protein>
<evidence type="ECO:0000256" key="1">
    <source>
        <dbReference type="SAM" id="MobiDB-lite"/>
    </source>
</evidence>
<dbReference type="InterPro" id="IPR039609">
    <property type="entry name" value="VQ_15/22"/>
</dbReference>
<feature type="region of interest" description="Disordered" evidence="1">
    <location>
        <begin position="128"/>
        <end position="154"/>
    </location>
</feature>
<feature type="compositionally biased region" description="Polar residues" evidence="1">
    <location>
        <begin position="23"/>
        <end position="35"/>
    </location>
</feature>
<name>A0A8S0VJC8_OLEEU</name>
<dbReference type="Proteomes" id="UP000594638">
    <property type="component" value="Unassembled WGS sequence"/>
</dbReference>
<feature type="region of interest" description="Disordered" evidence="1">
    <location>
        <begin position="214"/>
        <end position="239"/>
    </location>
</feature>
<dbReference type="AlphaFoldDB" id="A0A8S0VJC8"/>
<evidence type="ECO:0000259" key="2">
    <source>
        <dbReference type="Pfam" id="PF05678"/>
    </source>
</evidence>
<accession>A0A8S0VJC8</accession>
<organism evidence="3 4">
    <name type="scientific">Olea europaea subsp. europaea</name>
    <dbReference type="NCBI Taxonomy" id="158383"/>
    <lineage>
        <taxon>Eukaryota</taxon>
        <taxon>Viridiplantae</taxon>
        <taxon>Streptophyta</taxon>
        <taxon>Embryophyta</taxon>
        <taxon>Tracheophyta</taxon>
        <taxon>Spermatophyta</taxon>
        <taxon>Magnoliopsida</taxon>
        <taxon>eudicotyledons</taxon>
        <taxon>Gunneridae</taxon>
        <taxon>Pentapetalae</taxon>
        <taxon>asterids</taxon>
        <taxon>lamiids</taxon>
        <taxon>Lamiales</taxon>
        <taxon>Oleaceae</taxon>
        <taxon>Oleeae</taxon>
        <taxon>Olea</taxon>
    </lineage>
</organism>
<dbReference type="InterPro" id="IPR008889">
    <property type="entry name" value="VQ"/>
</dbReference>
<sequence>MDSGNSGSMQSSSGGDEEYDSRAATSISAFLNNPTAHVGPISQPSQLPPLPPLQNITRPAMFESLTNYSQLQNPSSLFNPNMILSKTLRSDPNSTDIVNPTLSSSPFIDSLGTLQSSIVSASTVQAAISGPSDNHNQAVRNPKKRSRASRRAPTTVLTTDTTNFRAMVQEFTGIPELPFTSSPFQRSRIEFFGTHTSAIRSTSLDIAQPPYLRQPFPQHMQPSPAPRPPPFHSSASSSFLSPPQSSNLFATLLQSTMKFPPVNSASMIGSKAHDSLEIPSNDSYTKLGGLDEFAASPRNDDQVEVRGNYYNFSMNCMNGKVNNYLANSSPSFHSEKALDSVAATRGEGMVESWLCSSSD</sequence>
<dbReference type="Gramene" id="OE9A066381T1">
    <property type="protein sequence ID" value="OE9A066381C1"/>
    <property type="gene ID" value="OE9A066381"/>
</dbReference>
<feature type="compositionally biased region" description="Basic residues" evidence="1">
    <location>
        <begin position="141"/>
        <end position="150"/>
    </location>
</feature>
<keyword evidence="4" id="KW-1185">Reference proteome</keyword>
<dbReference type="OrthoDB" id="780193at2759"/>
<reference evidence="3 4" key="1">
    <citation type="submission" date="2019-12" db="EMBL/GenBank/DDBJ databases">
        <authorList>
            <person name="Alioto T."/>
            <person name="Alioto T."/>
            <person name="Gomez Garrido J."/>
        </authorList>
    </citation>
    <scope>NUCLEOTIDE SEQUENCE [LARGE SCALE GENOMIC DNA]</scope>
</reference>
<dbReference type="PANTHER" id="PTHR33179:SF4">
    <property type="entry name" value="VQ MOTIF-CONTAINING PROTEIN"/>
    <property type="match status" value="1"/>
</dbReference>
<dbReference type="PANTHER" id="PTHR33179">
    <property type="entry name" value="VQ MOTIF-CONTAINING PROTEIN"/>
    <property type="match status" value="1"/>
</dbReference>
<proteinExistence type="predicted"/>
<evidence type="ECO:0000313" key="3">
    <source>
        <dbReference type="EMBL" id="CAA3029494.1"/>
    </source>
</evidence>
<feature type="compositionally biased region" description="Polar residues" evidence="1">
    <location>
        <begin position="128"/>
        <end position="139"/>
    </location>
</feature>
<feature type="domain" description="VQ" evidence="2">
    <location>
        <begin position="151"/>
        <end position="177"/>
    </location>
</feature>
<feature type="region of interest" description="Disordered" evidence="1">
    <location>
        <begin position="1"/>
        <end position="55"/>
    </location>
</feature>
<dbReference type="EMBL" id="CACTIH010009312">
    <property type="protein sequence ID" value="CAA3029494.1"/>
    <property type="molecule type" value="Genomic_DNA"/>
</dbReference>
<comment type="caution">
    <text evidence="3">The sequence shown here is derived from an EMBL/GenBank/DDBJ whole genome shotgun (WGS) entry which is preliminary data.</text>
</comment>
<evidence type="ECO:0000313" key="4">
    <source>
        <dbReference type="Proteomes" id="UP000594638"/>
    </source>
</evidence>
<dbReference type="Pfam" id="PF05678">
    <property type="entry name" value="VQ"/>
    <property type="match status" value="1"/>
</dbReference>
<feature type="compositionally biased region" description="Low complexity" evidence="1">
    <location>
        <begin position="1"/>
        <end position="14"/>
    </location>
</feature>
<gene>
    <name evidence="3" type="ORF">OLEA9_A066381</name>
</gene>